<keyword evidence="4" id="KW-0808">Transferase</keyword>
<dbReference type="Pfam" id="PF08447">
    <property type="entry name" value="PAS_3"/>
    <property type="match status" value="2"/>
</dbReference>
<dbReference type="FunFam" id="3.30.565.10:FF:000006">
    <property type="entry name" value="Sensor histidine kinase WalK"/>
    <property type="match status" value="1"/>
</dbReference>
<evidence type="ECO:0000256" key="1">
    <source>
        <dbReference type="ARBA" id="ARBA00000085"/>
    </source>
</evidence>
<dbReference type="PROSITE" id="PS50109">
    <property type="entry name" value="HIS_KIN"/>
    <property type="match status" value="1"/>
</dbReference>
<dbReference type="SUPFAM" id="SSF55785">
    <property type="entry name" value="PYP-like sensor domain (PAS domain)"/>
    <property type="match status" value="2"/>
</dbReference>
<dbReference type="Proteomes" id="UP000518300">
    <property type="component" value="Unassembled WGS sequence"/>
</dbReference>
<dbReference type="CDD" id="cd00082">
    <property type="entry name" value="HisKA"/>
    <property type="match status" value="1"/>
</dbReference>
<sequence>MRHDVSSEPLKHETVHAIAKATGQVVWLLTSEGFLMADSPSWCAFTGQSPEEARGPGWLDALHAEDREASTRALRAAHAQGRPYEFECRLHRSNQRYTRARIHGVPIQEAEGPPTGWVATLNEVWVDVSVRHNEERLRLATQSARVAVWEYDFVAGQMTRTENHDGLYGLEAQQVWQYDLFTSATHPEDREASDRIVQTACGPGGADEYAVDFRVVWPDGSIHWLACSGRILARDAEGRATLVRGVLIDVTRLKDVEAELREAVRVRDEFLQIASHELNTPLTPLSLKLESLHRLAERGPAPPEVLKGHVDVARRQVKRLAGLIKDLLDVTRLSRGKLQLTLSEGSLSERVRAVTERFAAEAQRNGCRLELTSTGDVTGRWDLGRLEQVVENLLSNALKYGQGRPVHLHVGADGGSALLRVRDEGMGIEPEALPRIFDKFERAPSARYHGGLGLGLYIAKQIVDGHGGTLSVVSTPGQGATFEVRLPWRAREEAPRR</sequence>
<evidence type="ECO:0000256" key="2">
    <source>
        <dbReference type="ARBA" id="ARBA00012438"/>
    </source>
</evidence>
<dbReference type="InterPro" id="IPR036097">
    <property type="entry name" value="HisK_dim/P_sf"/>
</dbReference>
<dbReference type="GO" id="GO:0009927">
    <property type="term" value="F:histidine phosphotransfer kinase activity"/>
    <property type="evidence" value="ECO:0007669"/>
    <property type="project" value="TreeGrafter"/>
</dbReference>
<dbReference type="PANTHER" id="PTHR43047">
    <property type="entry name" value="TWO-COMPONENT HISTIDINE PROTEIN KINASE"/>
    <property type="match status" value="1"/>
</dbReference>
<gene>
    <name evidence="9" type="ORF">HG543_19005</name>
</gene>
<dbReference type="InterPro" id="IPR000014">
    <property type="entry name" value="PAS"/>
</dbReference>
<dbReference type="CDD" id="cd00075">
    <property type="entry name" value="HATPase"/>
    <property type="match status" value="1"/>
</dbReference>
<dbReference type="GO" id="GO:0000155">
    <property type="term" value="F:phosphorelay sensor kinase activity"/>
    <property type="evidence" value="ECO:0007669"/>
    <property type="project" value="InterPro"/>
</dbReference>
<name>A0A848LF65_9BACT</name>
<dbReference type="EC" id="2.7.13.3" evidence="2"/>
<dbReference type="InterPro" id="IPR005467">
    <property type="entry name" value="His_kinase_dom"/>
</dbReference>
<dbReference type="SMART" id="SM00387">
    <property type="entry name" value="HATPase_c"/>
    <property type="match status" value="1"/>
</dbReference>
<feature type="domain" description="PAC" evidence="8">
    <location>
        <begin position="209"/>
        <end position="262"/>
    </location>
</feature>
<dbReference type="InterPro" id="IPR013655">
    <property type="entry name" value="PAS_fold_3"/>
</dbReference>
<dbReference type="InterPro" id="IPR036890">
    <property type="entry name" value="HATPase_C_sf"/>
</dbReference>
<evidence type="ECO:0000256" key="5">
    <source>
        <dbReference type="ARBA" id="ARBA00022777"/>
    </source>
</evidence>
<reference evidence="9 10" key="1">
    <citation type="submission" date="2020-04" db="EMBL/GenBank/DDBJ databases">
        <title>Draft genome of Pyxidicoccus fallax type strain.</title>
        <authorList>
            <person name="Whitworth D.E."/>
        </authorList>
    </citation>
    <scope>NUCLEOTIDE SEQUENCE [LARGE SCALE GENOMIC DNA]</scope>
    <source>
        <strain evidence="9 10">DSM 14698</strain>
    </source>
</reference>
<keyword evidence="5" id="KW-0418">Kinase</keyword>
<dbReference type="Gene3D" id="3.30.450.20">
    <property type="entry name" value="PAS domain"/>
    <property type="match status" value="2"/>
</dbReference>
<dbReference type="InterPro" id="IPR000700">
    <property type="entry name" value="PAS-assoc_C"/>
</dbReference>
<dbReference type="CDD" id="cd00130">
    <property type="entry name" value="PAS"/>
    <property type="match status" value="1"/>
</dbReference>
<evidence type="ECO:0000259" key="7">
    <source>
        <dbReference type="PROSITE" id="PS50112"/>
    </source>
</evidence>
<dbReference type="PROSITE" id="PS50113">
    <property type="entry name" value="PAC"/>
    <property type="match status" value="1"/>
</dbReference>
<feature type="domain" description="Histidine kinase" evidence="6">
    <location>
        <begin position="273"/>
        <end position="490"/>
    </location>
</feature>
<evidence type="ECO:0000256" key="3">
    <source>
        <dbReference type="ARBA" id="ARBA00022553"/>
    </source>
</evidence>
<dbReference type="Gene3D" id="2.10.70.100">
    <property type="match status" value="1"/>
</dbReference>
<dbReference type="InterPro" id="IPR035965">
    <property type="entry name" value="PAS-like_dom_sf"/>
</dbReference>
<evidence type="ECO:0000259" key="6">
    <source>
        <dbReference type="PROSITE" id="PS50109"/>
    </source>
</evidence>
<dbReference type="Pfam" id="PF00512">
    <property type="entry name" value="HisKA"/>
    <property type="match status" value="1"/>
</dbReference>
<dbReference type="Pfam" id="PF02518">
    <property type="entry name" value="HATPase_c"/>
    <property type="match status" value="1"/>
</dbReference>
<dbReference type="SMART" id="SM00086">
    <property type="entry name" value="PAC"/>
    <property type="match status" value="2"/>
</dbReference>
<keyword evidence="3" id="KW-0597">Phosphoprotein</keyword>
<evidence type="ECO:0000259" key="8">
    <source>
        <dbReference type="PROSITE" id="PS50113"/>
    </source>
</evidence>
<keyword evidence="10" id="KW-1185">Reference proteome</keyword>
<evidence type="ECO:0000313" key="9">
    <source>
        <dbReference type="EMBL" id="NMO16932.1"/>
    </source>
</evidence>
<dbReference type="SMART" id="SM00388">
    <property type="entry name" value="HisKA"/>
    <property type="match status" value="1"/>
</dbReference>
<dbReference type="GO" id="GO:0005886">
    <property type="term" value="C:plasma membrane"/>
    <property type="evidence" value="ECO:0007669"/>
    <property type="project" value="TreeGrafter"/>
</dbReference>
<dbReference type="InterPro" id="IPR003594">
    <property type="entry name" value="HATPase_dom"/>
</dbReference>
<dbReference type="PRINTS" id="PR00344">
    <property type="entry name" value="BCTRLSENSOR"/>
</dbReference>
<evidence type="ECO:0000313" key="10">
    <source>
        <dbReference type="Proteomes" id="UP000518300"/>
    </source>
</evidence>
<dbReference type="SUPFAM" id="SSF47384">
    <property type="entry name" value="Homodimeric domain of signal transducing histidine kinase"/>
    <property type="match status" value="1"/>
</dbReference>
<dbReference type="RefSeq" id="WP_169346217.1">
    <property type="nucleotide sequence ID" value="NZ_JABBJJ010000082.1"/>
</dbReference>
<dbReference type="AlphaFoldDB" id="A0A848LF65"/>
<dbReference type="InterPro" id="IPR004358">
    <property type="entry name" value="Sig_transdc_His_kin-like_C"/>
</dbReference>
<evidence type="ECO:0000256" key="4">
    <source>
        <dbReference type="ARBA" id="ARBA00022679"/>
    </source>
</evidence>
<comment type="caution">
    <text evidence="9">The sequence shown here is derived from an EMBL/GenBank/DDBJ whole genome shotgun (WGS) entry which is preliminary data.</text>
</comment>
<comment type="catalytic activity">
    <reaction evidence="1">
        <text>ATP + protein L-histidine = ADP + protein N-phospho-L-histidine.</text>
        <dbReference type="EC" id="2.7.13.3"/>
    </reaction>
</comment>
<dbReference type="EMBL" id="JABBJJ010000082">
    <property type="protein sequence ID" value="NMO16932.1"/>
    <property type="molecule type" value="Genomic_DNA"/>
</dbReference>
<proteinExistence type="predicted"/>
<dbReference type="Gene3D" id="1.10.287.130">
    <property type="match status" value="1"/>
</dbReference>
<dbReference type="PANTHER" id="PTHR43047:SF72">
    <property type="entry name" value="OSMOSENSING HISTIDINE PROTEIN KINASE SLN1"/>
    <property type="match status" value="1"/>
</dbReference>
<dbReference type="SUPFAM" id="SSF55874">
    <property type="entry name" value="ATPase domain of HSP90 chaperone/DNA topoisomerase II/histidine kinase"/>
    <property type="match status" value="1"/>
</dbReference>
<accession>A0A848LF65</accession>
<dbReference type="PROSITE" id="PS50112">
    <property type="entry name" value="PAS"/>
    <property type="match status" value="1"/>
</dbReference>
<dbReference type="SMART" id="SM00091">
    <property type="entry name" value="PAS"/>
    <property type="match status" value="2"/>
</dbReference>
<dbReference type="InterPro" id="IPR001610">
    <property type="entry name" value="PAC"/>
</dbReference>
<organism evidence="9 10">
    <name type="scientific">Pyxidicoccus fallax</name>
    <dbReference type="NCBI Taxonomy" id="394095"/>
    <lineage>
        <taxon>Bacteria</taxon>
        <taxon>Pseudomonadati</taxon>
        <taxon>Myxococcota</taxon>
        <taxon>Myxococcia</taxon>
        <taxon>Myxococcales</taxon>
        <taxon>Cystobacterineae</taxon>
        <taxon>Myxococcaceae</taxon>
        <taxon>Pyxidicoccus</taxon>
    </lineage>
</organism>
<dbReference type="Gene3D" id="3.30.565.10">
    <property type="entry name" value="Histidine kinase-like ATPase, C-terminal domain"/>
    <property type="match status" value="1"/>
</dbReference>
<feature type="domain" description="PAS" evidence="7">
    <location>
        <begin position="11"/>
        <end position="81"/>
    </location>
</feature>
<dbReference type="InterPro" id="IPR003661">
    <property type="entry name" value="HisK_dim/P_dom"/>
</dbReference>
<dbReference type="NCBIfam" id="TIGR00229">
    <property type="entry name" value="sensory_box"/>
    <property type="match status" value="2"/>
</dbReference>
<protein>
    <recommendedName>
        <fullName evidence="2">histidine kinase</fullName>
        <ecNumber evidence="2">2.7.13.3</ecNumber>
    </recommendedName>
</protein>